<dbReference type="Proteomes" id="UP000697330">
    <property type="component" value="Unassembled WGS sequence"/>
</dbReference>
<evidence type="ECO:0000256" key="4">
    <source>
        <dbReference type="ARBA" id="ARBA00022692"/>
    </source>
</evidence>
<dbReference type="PROSITE" id="PS51779">
    <property type="entry name" value="POTRA"/>
    <property type="match status" value="1"/>
</dbReference>
<feature type="region of interest" description="Disordered" evidence="8">
    <location>
        <begin position="340"/>
        <end position="415"/>
    </location>
</feature>
<evidence type="ECO:0000256" key="2">
    <source>
        <dbReference type="ARBA" id="ARBA00022475"/>
    </source>
</evidence>
<evidence type="ECO:0000256" key="3">
    <source>
        <dbReference type="ARBA" id="ARBA00022618"/>
    </source>
</evidence>
<comment type="subcellular location">
    <subcellularLocation>
        <location evidence="1">Membrane</location>
    </subcellularLocation>
</comment>
<keyword evidence="6 9" id="KW-0472">Membrane</keyword>
<dbReference type="GO" id="GO:0016020">
    <property type="term" value="C:membrane"/>
    <property type="evidence" value="ECO:0007669"/>
    <property type="project" value="UniProtKB-SubCell"/>
</dbReference>
<comment type="caution">
    <text evidence="11">The sequence shown here is derived from an EMBL/GenBank/DDBJ whole genome shotgun (WGS) entry which is preliminary data.</text>
</comment>
<protein>
    <submittedName>
        <fullName evidence="11">FtsQ-type POTRA domain-containing protein</fullName>
    </submittedName>
</protein>
<evidence type="ECO:0000256" key="6">
    <source>
        <dbReference type="ARBA" id="ARBA00023136"/>
    </source>
</evidence>
<feature type="domain" description="POTRA" evidence="10">
    <location>
        <begin position="115"/>
        <end position="183"/>
    </location>
</feature>
<feature type="compositionally biased region" description="Gly residues" evidence="8">
    <location>
        <begin position="383"/>
        <end position="403"/>
    </location>
</feature>
<feature type="compositionally biased region" description="Low complexity" evidence="8">
    <location>
        <begin position="360"/>
        <end position="382"/>
    </location>
</feature>
<evidence type="ECO:0000259" key="10">
    <source>
        <dbReference type="PROSITE" id="PS51779"/>
    </source>
</evidence>
<feature type="compositionally biased region" description="Low complexity" evidence="8">
    <location>
        <begin position="404"/>
        <end position="415"/>
    </location>
</feature>
<keyword evidence="4 9" id="KW-0812">Transmembrane</keyword>
<dbReference type="RefSeq" id="WP_274959047.1">
    <property type="nucleotide sequence ID" value="NZ_DYWQ01000084.1"/>
</dbReference>
<dbReference type="EMBL" id="DYWQ01000084">
    <property type="protein sequence ID" value="HJF45212.1"/>
    <property type="molecule type" value="Genomic_DNA"/>
</dbReference>
<dbReference type="GO" id="GO:0090529">
    <property type="term" value="P:cell septum assembly"/>
    <property type="evidence" value="ECO:0007669"/>
    <property type="project" value="InterPro"/>
</dbReference>
<dbReference type="Pfam" id="PF08478">
    <property type="entry name" value="POTRA_1"/>
    <property type="match status" value="1"/>
</dbReference>
<accession>A0A921GEA3</accession>
<feature type="region of interest" description="Disordered" evidence="8">
    <location>
        <begin position="1"/>
        <end position="51"/>
    </location>
</feature>
<dbReference type="InterPro" id="IPR013685">
    <property type="entry name" value="POTRA_FtsQ_type"/>
</dbReference>
<evidence type="ECO:0000256" key="9">
    <source>
        <dbReference type="SAM" id="Phobius"/>
    </source>
</evidence>
<dbReference type="InterPro" id="IPR026579">
    <property type="entry name" value="FtsQ"/>
</dbReference>
<proteinExistence type="predicted"/>
<name>A0A921GEA3_9ACTN</name>
<feature type="compositionally biased region" description="Low complexity" evidence="8">
    <location>
        <begin position="62"/>
        <end position="71"/>
    </location>
</feature>
<keyword evidence="2" id="KW-1003">Cell membrane</keyword>
<feature type="compositionally biased region" description="Basic residues" evidence="8">
    <location>
        <begin position="1"/>
        <end position="27"/>
    </location>
</feature>
<evidence type="ECO:0000313" key="12">
    <source>
        <dbReference type="Proteomes" id="UP000697330"/>
    </source>
</evidence>
<dbReference type="InterPro" id="IPR034746">
    <property type="entry name" value="POTRA"/>
</dbReference>
<dbReference type="PANTHER" id="PTHR35851:SF1">
    <property type="entry name" value="CELL DIVISION PROTEIN FTSQ"/>
    <property type="match status" value="1"/>
</dbReference>
<evidence type="ECO:0000256" key="5">
    <source>
        <dbReference type="ARBA" id="ARBA00022989"/>
    </source>
</evidence>
<evidence type="ECO:0000256" key="8">
    <source>
        <dbReference type="SAM" id="MobiDB-lite"/>
    </source>
</evidence>
<keyword evidence="5 9" id="KW-1133">Transmembrane helix</keyword>
<reference evidence="11" key="1">
    <citation type="journal article" date="2021" name="PeerJ">
        <title>Extensive microbial diversity within the chicken gut microbiome revealed by metagenomics and culture.</title>
        <authorList>
            <person name="Gilroy R."/>
            <person name="Ravi A."/>
            <person name="Getino M."/>
            <person name="Pursley I."/>
            <person name="Horton D.L."/>
            <person name="Alikhan N.F."/>
            <person name="Baker D."/>
            <person name="Gharbi K."/>
            <person name="Hall N."/>
            <person name="Watson M."/>
            <person name="Adriaenssens E.M."/>
            <person name="Foster-Nyarko E."/>
            <person name="Jarju S."/>
            <person name="Secka A."/>
            <person name="Antonio M."/>
            <person name="Oren A."/>
            <person name="Chaudhuri R.R."/>
            <person name="La Ragione R."/>
            <person name="Hildebrand F."/>
            <person name="Pallen M.J."/>
        </authorList>
    </citation>
    <scope>NUCLEOTIDE SEQUENCE</scope>
    <source>
        <strain evidence="11">CHK124-7917</strain>
    </source>
</reference>
<evidence type="ECO:0000313" key="11">
    <source>
        <dbReference type="EMBL" id="HJF45212.1"/>
    </source>
</evidence>
<evidence type="ECO:0000256" key="1">
    <source>
        <dbReference type="ARBA" id="ARBA00004370"/>
    </source>
</evidence>
<keyword evidence="7" id="KW-0131">Cell cycle</keyword>
<dbReference type="AlphaFoldDB" id="A0A921GEA3"/>
<dbReference type="PANTHER" id="PTHR35851">
    <property type="entry name" value="CELL DIVISION PROTEIN FTSQ"/>
    <property type="match status" value="1"/>
</dbReference>
<gene>
    <name evidence="11" type="ORF">K8U72_05445</name>
</gene>
<feature type="region of interest" description="Disordered" evidence="8">
    <location>
        <begin position="59"/>
        <end position="78"/>
    </location>
</feature>
<evidence type="ECO:0000256" key="7">
    <source>
        <dbReference type="ARBA" id="ARBA00023306"/>
    </source>
</evidence>
<feature type="transmembrane region" description="Helical" evidence="9">
    <location>
        <begin position="84"/>
        <end position="109"/>
    </location>
</feature>
<dbReference type="Gene3D" id="3.10.20.310">
    <property type="entry name" value="membrane protein fhac"/>
    <property type="match status" value="1"/>
</dbReference>
<sequence>MPRPARPRPAPKARPAKARPAKVKAPKAAKAPAPKPSRREASPAGSPRPAFLDRAVAMTRQAGSGSPSAASGRERRQRHQRGQALRVVLMVAGGLVALALVGLVALFILRDSPVFLIESVEAEPTEHVTQTDIQNLVSVPVGSTLLNVDTDAVEAALKKDPWVADVTFERVFPHTLRIEIVEQQVEALVVMNTGSIAWYLGDADIWIQPTKIEASEGQSVNDAALAQALADGCLLITDVPATVSPVAGSVATDEVLDAVAAFRRGFSEEFLSQVVSFSAASTDSITCTLRNGVEILLGSPIDIAAKETVITQTLEQHPGAVTYINVRVVTDPAVRPTVRLVDSENVEAGDGVSASGADEGQAATDSSQGSSDASQGDASQGADSGGEGSQGAGDGSSDGGGDAEGSADATAEGDA</sequence>
<reference evidence="11" key="2">
    <citation type="submission" date="2021-09" db="EMBL/GenBank/DDBJ databases">
        <authorList>
            <person name="Gilroy R."/>
        </authorList>
    </citation>
    <scope>NUCLEOTIDE SEQUENCE</scope>
    <source>
        <strain evidence="11">CHK124-7917</strain>
    </source>
</reference>
<organism evidence="11 12">
    <name type="scientific">Thermophilibacter provencensis</name>
    <dbReference type="NCBI Taxonomy" id="1852386"/>
    <lineage>
        <taxon>Bacteria</taxon>
        <taxon>Bacillati</taxon>
        <taxon>Actinomycetota</taxon>
        <taxon>Coriobacteriia</taxon>
        <taxon>Coriobacteriales</taxon>
        <taxon>Atopobiaceae</taxon>
        <taxon>Thermophilibacter</taxon>
    </lineage>
</organism>
<keyword evidence="3" id="KW-0132">Cell division</keyword>